<dbReference type="InterPro" id="IPR002060">
    <property type="entry name" value="Squ/phyt_synthse"/>
</dbReference>
<sequence>MNDRAAIVMEAVRSADRDRYLSVLYAPEDKRPALFALYAFNAEIAGIRDRIREALPGEVRLQWWRDVISAGTMHAAAGHPTAEALIGAIVEYHLPQDAFLNYLDARIFDLYDDPMPSRNDLEGYCGETAGALIQLASLILDPEAAPECADLAGHTGCAQAIAGLLRLLPMHKARGQCFVPKDILAAAGSSPEECLKGQDGAGAAEIVAAMSALAREHLAAFQRRAADLPPGLRPAYLPASLSGAYLKRISAAGARAFKSAPELAGITRHWILFRHATRGWSAE</sequence>
<reference evidence="1 2" key="1">
    <citation type="submission" date="2018-11" db="EMBL/GenBank/DDBJ databases">
        <title>Pseudaminobacter arsenicus sp. nov., an arsenic-resistant bacterium isolated from arsenic-rich aquifers.</title>
        <authorList>
            <person name="Mu Y."/>
        </authorList>
    </citation>
    <scope>NUCLEOTIDE SEQUENCE [LARGE SCALE GENOMIC DNA]</scope>
    <source>
        <strain evidence="1 2">CB3</strain>
    </source>
</reference>
<dbReference type="InterPro" id="IPR008949">
    <property type="entry name" value="Isoprenoid_synthase_dom_sf"/>
</dbReference>
<name>A0A432V963_9HYPH</name>
<evidence type="ECO:0000313" key="1">
    <source>
        <dbReference type="EMBL" id="RUM98687.1"/>
    </source>
</evidence>
<evidence type="ECO:0000313" key="2">
    <source>
        <dbReference type="Proteomes" id="UP000281647"/>
    </source>
</evidence>
<dbReference type="OrthoDB" id="9814909at2"/>
<dbReference type="Gene3D" id="1.10.600.10">
    <property type="entry name" value="Farnesyl Diphosphate Synthase"/>
    <property type="match status" value="1"/>
</dbReference>
<accession>A0A432V963</accession>
<dbReference type="AlphaFoldDB" id="A0A432V963"/>
<dbReference type="RefSeq" id="WP_128624754.1">
    <property type="nucleotide sequence ID" value="NZ_ML133509.1"/>
</dbReference>
<proteinExistence type="predicted"/>
<organism evidence="1 2">
    <name type="scientific">Borborobacter arsenicus</name>
    <dbReference type="NCBI Taxonomy" id="1851146"/>
    <lineage>
        <taxon>Bacteria</taxon>
        <taxon>Pseudomonadati</taxon>
        <taxon>Pseudomonadota</taxon>
        <taxon>Alphaproteobacteria</taxon>
        <taxon>Hyphomicrobiales</taxon>
        <taxon>Phyllobacteriaceae</taxon>
        <taxon>Borborobacter</taxon>
    </lineage>
</organism>
<protein>
    <submittedName>
        <fullName evidence="1">Phytoene/squalene synthase family protein</fullName>
    </submittedName>
</protein>
<dbReference type="EMBL" id="RKST01000005">
    <property type="protein sequence ID" value="RUM98687.1"/>
    <property type="molecule type" value="Genomic_DNA"/>
</dbReference>
<gene>
    <name evidence="1" type="ORF">EET67_06180</name>
</gene>
<dbReference type="Proteomes" id="UP000281647">
    <property type="component" value="Unassembled WGS sequence"/>
</dbReference>
<dbReference type="Pfam" id="PF00494">
    <property type="entry name" value="SQS_PSY"/>
    <property type="match status" value="1"/>
</dbReference>
<comment type="caution">
    <text evidence="1">The sequence shown here is derived from an EMBL/GenBank/DDBJ whole genome shotgun (WGS) entry which is preliminary data.</text>
</comment>
<dbReference type="SUPFAM" id="SSF48576">
    <property type="entry name" value="Terpenoid synthases"/>
    <property type="match status" value="1"/>
</dbReference>
<keyword evidence="2" id="KW-1185">Reference proteome</keyword>